<evidence type="ECO:0000313" key="2">
    <source>
        <dbReference type="EMBL" id="MDY5152884.1"/>
    </source>
</evidence>
<dbReference type="InterPro" id="IPR013022">
    <property type="entry name" value="Xyl_isomerase-like_TIM-brl"/>
</dbReference>
<dbReference type="Proteomes" id="UP001273799">
    <property type="component" value="Unassembled WGS sequence"/>
</dbReference>
<organism evidence="3 4">
    <name type="scientific">Actinobaculum suis</name>
    <dbReference type="NCBI Taxonomy" id="1657"/>
    <lineage>
        <taxon>Bacteria</taxon>
        <taxon>Bacillati</taxon>
        <taxon>Actinomycetota</taxon>
        <taxon>Actinomycetes</taxon>
        <taxon>Actinomycetales</taxon>
        <taxon>Actinomycetaceae</taxon>
        <taxon>Actinobaculum</taxon>
    </lineage>
</organism>
<dbReference type="Gene3D" id="3.20.20.150">
    <property type="entry name" value="Divalent-metal-dependent TIM barrel enzymes"/>
    <property type="match status" value="1"/>
</dbReference>
<reference evidence="3" key="2">
    <citation type="submission" date="2016-10" db="EMBL/GenBank/DDBJ databases">
        <authorList>
            <person name="de Groot N.N."/>
        </authorList>
    </citation>
    <scope>NUCLEOTIDE SEQUENCE [LARGE SCALE GENOMIC DNA]</scope>
    <source>
        <strain evidence="3">DSM 20639</strain>
    </source>
</reference>
<evidence type="ECO:0000313" key="4">
    <source>
        <dbReference type="Proteomes" id="UP000182744"/>
    </source>
</evidence>
<dbReference type="PANTHER" id="PTHR12110">
    <property type="entry name" value="HYDROXYPYRUVATE ISOMERASE"/>
    <property type="match status" value="1"/>
</dbReference>
<dbReference type="EMBL" id="FNAU01000013">
    <property type="protein sequence ID" value="SDE55453.1"/>
    <property type="molecule type" value="Genomic_DNA"/>
</dbReference>
<dbReference type="InterPro" id="IPR050312">
    <property type="entry name" value="IolE/XylAMocC-like"/>
</dbReference>
<protein>
    <submittedName>
        <fullName evidence="2 3">Sugar phosphate isomerase/epimerase</fullName>
    </submittedName>
</protein>
<evidence type="ECO:0000313" key="3">
    <source>
        <dbReference type="EMBL" id="SDE55453.1"/>
    </source>
</evidence>
<dbReference type="RefSeq" id="WP_256332578.1">
    <property type="nucleotide sequence ID" value="NZ_FNAU01000013.1"/>
</dbReference>
<dbReference type="AlphaFoldDB" id="A0A1G7DVI3"/>
<sequence>MTSYTADTWPIAAKMNFGPLTEEGTLTVDAGERVWQDQMLQVAEFGFDAMDPMDDWIPLADLDDQQFALFQKVAKDNGLSVPAVSIGRQSVVDVDRGAENVQMIHRTIERAAELGATIINIGFQQALTQAQKDALWFWLADGHKDDPKLRDLAIERVREVADHAQKVGMQVSLEMYEDTYVGTPDDAVSFYKDVDHPAVGLNPDIGNLIRLHRPMEKYDVMHEKVFPYANYWHAKNYIRDEDPATGSYMSAPVPLEIGTMNYRQLIRRAIQLGFNGPFMVEHYGSDWLAVGAANRDYIRQVLRGALRTFRDQK</sequence>
<keyword evidence="3" id="KW-0413">Isomerase</keyword>
<reference evidence="2" key="3">
    <citation type="submission" date="2023-10" db="EMBL/GenBank/DDBJ databases">
        <title>Whole Genome based description of the genera Actinobaculum and Actinotignum reveals a complex phylogenetic relationship within the species included in the genus Actinotignum.</title>
        <authorList>
            <person name="Jensen C.S."/>
            <person name="Dargis R."/>
            <person name="Kemp M."/>
            <person name="Christensen J.J."/>
        </authorList>
    </citation>
    <scope>NUCLEOTIDE SEQUENCE</scope>
    <source>
        <strain evidence="2">Actinobaculum_suis_CCUG19206T</strain>
    </source>
</reference>
<dbReference type="Proteomes" id="UP000182744">
    <property type="component" value="Unassembled WGS sequence"/>
</dbReference>
<name>A0A1G7DVI3_9ACTO</name>
<dbReference type="PANTHER" id="PTHR12110:SF41">
    <property type="entry name" value="INOSOSE DEHYDRATASE"/>
    <property type="match status" value="1"/>
</dbReference>
<accession>A0A1G7DVI3</accession>
<dbReference type="SUPFAM" id="SSF51658">
    <property type="entry name" value="Xylose isomerase-like"/>
    <property type="match status" value="1"/>
</dbReference>
<proteinExistence type="predicted"/>
<dbReference type="InterPro" id="IPR036237">
    <property type="entry name" value="Xyl_isomerase-like_sf"/>
</dbReference>
<reference evidence="4" key="1">
    <citation type="submission" date="2016-10" db="EMBL/GenBank/DDBJ databases">
        <authorList>
            <person name="Varghese N."/>
        </authorList>
    </citation>
    <scope>NUCLEOTIDE SEQUENCE [LARGE SCALE GENOMIC DNA]</scope>
    <source>
        <strain evidence="4">DSM 20639</strain>
    </source>
</reference>
<dbReference type="Pfam" id="PF01261">
    <property type="entry name" value="AP_endonuc_2"/>
    <property type="match status" value="1"/>
</dbReference>
<keyword evidence="4" id="KW-1185">Reference proteome</keyword>
<dbReference type="EMBL" id="JAWNFU010000001">
    <property type="protein sequence ID" value="MDY5152884.1"/>
    <property type="molecule type" value="Genomic_DNA"/>
</dbReference>
<dbReference type="GO" id="GO:0016853">
    <property type="term" value="F:isomerase activity"/>
    <property type="evidence" value="ECO:0007669"/>
    <property type="project" value="UniProtKB-KW"/>
</dbReference>
<feature type="domain" description="Xylose isomerase-like TIM barrel" evidence="1">
    <location>
        <begin position="41"/>
        <end position="294"/>
    </location>
</feature>
<gene>
    <name evidence="2" type="ORF">R6G71_02300</name>
    <name evidence="3" type="ORF">SAMN05421878_11330</name>
</gene>
<evidence type="ECO:0000259" key="1">
    <source>
        <dbReference type="Pfam" id="PF01261"/>
    </source>
</evidence>